<sequence length="94" mass="11100">MEEKRDASRFFQNRECRFFPCHKGVAEEEFNCLFCYCPLYTLGRKCGGNYTYTDKGIKSCKDCTFPHIADNYERLTGRFREIAEVVRRMDEAEG</sequence>
<gene>
    <name evidence="1" type="ORF">SAMN06297397_2020</name>
</gene>
<comment type="caution">
    <text evidence="1">The sequence shown here is derived from an EMBL/GenBank/DDBJ whole genome shotgun (WGS) entry which is preliminary data.</text>
</comment>
<accession>A0AC61PMG9</accession>
<keyword evidence="2" id="KW-1185">Reference proteome</keyword>
<protein>
    <submittedName>
        <fullName evidence="1">Zn-finger-like domain-containing protein</fullName>
    </submittedName>
</protein>
<name>A0AC61PMG9_9FIRM</name>
<dbReference type="EMBL" id="FWXZ01000003">
    <property type="protein sequence ID" value="SMC68508.1"/>
    <property type="molecule type" value="Genomic_DNA"/>
</dbReference>
<organism evidence="1 2">
    <name type="scientific">Aristaeella lactis</name>
    <dbReference type="NCBI Taxonomy" id="3046383"/>
    <lineage>
        <taxon>Bacteria</taxon>
        <taxon>Bacillati</taxon>
        <taxon>Bacillota</taxon>
        <taxon>Clostridia</taxon>
        <taxon>Eubacteriales</taxon>
        <taxon>Aristaeellaceae</taxon>
        <taxon>Aristaeella</taxon>
    </lineage>
</organism>
<dbReference type="Proteomes" id="UP000192328">
    <property type="component" value="Unassembled WGS sequence"/>
</dbReference>
<evidence type="ECO:0000313" key="1">
    <source>
        <dbReference type="EMBL" id="SMC68508.1"/>
    </source>
</evidence>
<reference evidence="1" key="1">
    <citation type="submission" date="2017-04" db="EMBL/GenBank/DDBJ databases">
        <authorList>
            <person name="Varghese N."/>
            <person name="Submissions S."/>
        </authorList>
    </citation>
    <scope>NUCLEOTIDE SEQUENCE</scope>
    <source>
        <strain evidence="1">WTE2008</strain>
    </source>
</reference>
<proteinExistence type="predicted"/>
<evidence type="ECO:0000313" key="2">
    <source>
        <dbReference type="Proteomes" id="UP000192328"/>
    </source>
</evidence>